<organism evidence="1 2">
    <name type="scientific">Deinococcus ruber</name>
    <dbReference type="NCBI Taxonomy" id="1848197"/>
    <lineage>
        <taxon>Bacteria</taxon>
        <taxon>Thermotogati</taxon>
        <taxon>Deinococcota</taxon>
        <taxon>Deinococci</taxon>
        <taxon>Deinococcales</taxon>
        <taxon>Deinococcaceae</taxon>
        <taxon>Deinococcus</taxon>
    </lineage>
</organism>
<proteinExistence type="predicted"/>
<evidence type="ECO:0000313" key="2">
    <source>
        <dbReference type="Proteomes" id="UP000603865"/>
    </source>
</evidence>
<dbReference type="EMBL" id="BMQL01000052">
    <property type="protein sequence ID" value="GGR31372.1"/>
    <property type="molecule type" value="Genomic_DNA"/>
</dbReference>
<dbReference type="RefSeq" id="WP_189093014.1">
    <property type="nucleotide sequence ID" value="NZ_BMQL01000052.1"/>
</dbReference>
<dbReference type="AlphaFoldDB" id="A0A918CLY1"/>
<name>A0A918CLY1_9DEIO</name>
<gene>
    <name evidence="1" type="ORF">GCM10008957_47590</name>
</gene>
<reference evidence="1" key="2">
    <citation type="submission" date="2020-09" db="EMBL/GenBank/DDBJ databases">
        <authorList>
            <person name="Sun Q."/>
            <person name="Ohkuma M."/>
        </authorList>
    </citation>
    <scope>NUCLEOTIDE SEQUENCE</scope>
    <source>
        <strain evidence="1">JCM 31311</strain>
    </source>
</reference>
<comment type="caution">
    <text evidence="1">The sequence shown here is derived from an EMBL/GenBank/DDBJ whole genome shotgun (WGS) entry which is preliminary data.</text>
</comment>
<evidence type="ECO:0000313" key="1">
    <source>
        <dbReference type="EMBL" id="GGR31372.1"/>
    </source>
</evidence>
<protein>
    <submittedName>
        <fullName evidence="1">Uncharacterized protein</fullName>
    </submittedName>
</protein>
<sequence>MTSFQRYVTLVMADGARYTVDSVDGVFTRTLTQALTEFDPSRKGTDYLEMPVGSGGAWLLVRHITTVLFSAEKPE</sequence>
<reference evidence="1" key="1">
    <citation type="journal article" date="2014" name="Int. J. Syst. Evol. Microbiol.">
        <title>Complete genome sequence of Corynebacterium casei LMG S-19264T (=DSM 44701T), isolated from a smear-ripened cheese.</title>
        <authorList>
            <consortium name="US DOE Joint Genome Institute (JGI-PGF)"/>
            <person name="Walter F."/>
            <person name="Albersmeier A."/>
            <person name="Kalinowski J."/>
            <person name="Ruckert C."/>
        </authorList>
    </citation>
    <scope>NUCLEOTIDE SEQUENCE</scope>
    <source>
        <strain evidence="1">JCM 31311</strain>
    </source>
</reference>
<dbReference type="Proteomes" id="UP000603865">
    <property type="component" value="Unassembled WGS sequence"/>
</dbReference>
<keyword evidence="2" id="KW-1185">Reference proteome</keyword>
<accession>A0A918CLY1</accession>